<feature type="chain" id="PRO_5032501590" description="Transmembrane protein" evidence="1">
    <location>
        <begin position="21"/>
        <end position="101"/>
    </location>
</feature>
<evidence type="ECO:0000313" key="3">
    <source>
        <dbReference type="Proteomes" id="UP000663842"/>
    </source>
</evidence>
<keyword evidence="1" id="KW-0732">Signal</keyword>
<gene>
    <name evidence="2" type="ORF">UXM345_LOCUS38184</name>
</gene>
<dbReference type="EMBL" id="CAJOBF010024623">
    <property type="protein sequence ID" value="CAF4400362.1"/>
    <property type="molecule type" value="Genomic_DNA"/>
</dbReference>
<reference evidence="2" key="1">
    <citation type="submission" date="2021-02" db="EMBL/GenBank/DDBJ databases">
        <authorList>
            <person name="Nowell W R."/>
        </authorList>
    </citation>
    <scope>NUCLEOTIDE SEQUENCE</scope>
</reference>
<protein>
    <recommendedName>
        <fullName evidence="4">Transmembrane protein</fullName>
    </recommendedName>
</protein>
<feature type="non-terminal residue" evidence="2">
    <location>
        <position position="101"/>
    </location>
</feature>
<dbReference type="Proteomes" id="UP000663842">
    <property type="component" value="Unassembled WGS sequence"/>
</dbReference>
<evidence type="ECO:0008006" key="4">
    <source>
        <dbReference type="Google" id="ProtNLM"/>
    </source>
</evidence>
<evidence type="ECO:0000313" key="2">
    <source>
        <dbReference type="EMBL" id="CAF4400362.1"/>
    </source>
</evidence>
<feature type="signal peptide" evidence="1">
    <location>
        <begin position="1"/>
        <end position="20"/>
    </location>
</feature>
<dbReference type="AlphaFoldDB" id="A0A820NZP9"/>
<proteinExistence type="predicted"/>
<sequence>MLFISIVLFLISSYPAFTYTALVTDNDLYGIKIAMNDRLLVSAGNLFAGWYISLLPNNENNNCIIWFNSSTCGVVYNVIVPFTNDISFVYNCIDLSGNNVI</sequence>
<name>A0A820NZP9_9BILA</name>
<accession>A0A820NZP9</accession>
<comment type="caution">
    <text evidence="2">The sequence shown here is derived from an EMBL/GenBank/DDBJ whole genome shotgun (WGS) entry which is preliminary data.</text>
</comment>
<organism evidence="2 3">
    <name type="scientific">Rotaria magnacalcarata</name>
    <dbReference type="NCBI Taxonomy" id="392030"/>
    <lineage>
        <taxon>Eukaryota</taxon>
        <taxon>Metazoa</taxon>
        <taxon>Spiralia</taxon>
        <taxon>Gnathifera</taxon>
        <taxon>Rotifera</taxon>
        <taxon>Eurotatoria</taxon>
        <taxon>Bdelloidea</taxon>
        <taxon>Philodinida</taxon>
        <taxon>Philodinidae</taxon>
        <taxon>Rotaria</taxon>
    </lineage>
</organism>
<evidence type="ECO:0000256" key="1">
    <source>
        <dbReference type="SAM" id="SignalP"/>
    </source>
</evidence>